<keyword evidence="2" id="KW-1185">Reference proteome</keyword>
<protein>
    <submittedName>
        <fullName evidence="1">Uncharacterized protein</fullName>
    </submittedName>
</protein>
<evidence type="ECO:0000313" key="2">
    <source>
        <dbReference type="Proteomes" id="UP000680815"/>
    </source>
</evidence>
<reference evidence="1 2" key="1">
    <citation type="submission" date="2021-03" db="EMBL/GenBank/DDBJ databases">
        <authorList>
            <person name="So Y."/>
        </authorList>
    </citation>
    <scope>NUCLEOTIDE SEQUENCE [LARGE SCALE GENOMIC DNA]</scope>
    <source>
        <strain evidence="1 2">PWR1</strain>
    </source>
</reference>
<gene>
    <name evidence="1" type="ORF">J5Y09_09980</name>
</gene>
<dbReference type="EMBL" id="JAGIYZ010000008">
    <property type="protein sequence ID" value="MBP0464241.1"/>
    <property type="molecule type" value="Genomic_DNA"/>
</dbReference>
<dbReference type="RefSeq" id="WP_209351615.1">
    <property type="nucleotide sequence ID" value="NZ_JAGIYZ010000008.1"/>
</dbReference>
<evidence type="ECO:0000313" key="1">
    <source>
        <dbReference type="EMBL" id="MBP0464241.1"/>
    </source>
</evidence>
<sequence length="65" mass="6688">MRAIQQSHEDTQDAGTIDVPPEAALAAAQYILGMVAGDLARAGFYASAQAVAALADLIPGGRRPH</sequence>
<name>A0ABS4ASD3_9PROT</name>
<dbReference type="Proteomes" id="UP000680815">
    <property type="component" value="Unassembled WGS sequence"/>
</dbReference>
<proteinExistence type="predicted"/>
<accession>A0ABS4ASD3</accession>
<organism evidence="1 2">
    <name type="scientific">Roseomonas nitratireducens</name>
    <dbReference type="NCBI Taxonomy" id="2820810"/>
    <lineage>
        <taxon>Bacteria</taxon>
        <taxon>Pseudomonadati</taxon>
        <taxon>Pseudomonadota</taxon>
        <taxon>Alphaproteobacteria</taxon>
        <taxon>Acetobacterales</taxon>
        <taxon>Roseomonadaceae</taxon>
        <taxon>Roseomonas</taxon>
    </lineage>
</organism>
<comment type="caution">
    <text evidence="1">The sequence shown here is derived from an EMBL/GenBank/DDBJ whole genome shotgun (WGS) entry which is preliminary data.</text>
</comment>